<name>A0AA37SPU7_9BACT</name>
<reference evidence="4" key="1">
    <citation type="journal article" date="2014" name="Int. J. Syst. Evol. Microbiol.">
        <title>Complete genome sequence of Corynebacterium casei LMG S-19264T (=DSM 44701T), isolated from a smear-ripened cheese.</title>
        <authorList>
            <consortium name="US DOE Joint Genome Institute (JGI-PGF)"/>
            <person name="Walter F."/>
            <person name="Albersmeier A."/>
            <person name="Kalinowski J."/>
            <person name="Ruckert C."/>
        </authorList>
    </citation>
    <scope>NUCLEOTIDE SEQUENCE</scope>
    <source>
        <strain evidence="4">NBRC 108769</strain>
    </source>
</reference>
<evidence type="ECO:0000256" key="2">
    <source>
        <dbReference type="ARBA" id="ARBA00023315"/>
    </source>
</evidence>
<dbReference type="PROSITE" id="PS51186">
    <property type="entry name" value="GNAT"/>
    <property type="match status" value="1"/>
</dbReference>
<reference evidence="4" key="2">
    <citation type="submission" date="2023-01" db="EMBL/GenBank/DDBJ databases">
        <title>Draft genome sequence of Portibacter lacus strain NBRC 108769.</title>
        <authorList>
            <person name="Sun Q."/>
            <person name="Mori K."/>
        </authorList>
    </citation>
    <scope>NUCLEOTIDE SEQUENCE</scope>
    <source>
        <strain evidence="4">NBRC 108769</strain>
    </source>
</reference>
<keyword evidence="1" id="KW-0808">Transferase</keyword>
<dbReference type="AlphaFoldDB" id="A0AA37SPU7"/>
<proteinExistence type="predicted"/>
<sequence length="162" mass="18176">MEFKEINETNYSQVASIYLEGIATGMATFETSAPEWKNWDKGHLPFGRIALYENEKMLGWGSLSPVSSRCVYGGVAEVSVYVGQDARGQGVGRRILEQLVKISEENGLWTLQSGIMRENIGSINLHIKCGFREIGFREKVSQLNGDWKDNVLMERRSKVVGV</sequence>
<dbReference type="GO" id="GO:0016747">
    <property type="term" value="F:acyltransferase activity, transferring groups other than amino-acyl groups"/>
    <property type="evidence" value="ECO:0007669"/>
    <property type="project" value="InterPro"/>
</dbReference>
<evidence type="ECO:0000256" key="1">
    <source>
        <dbReference type="ARBA" id="ARBA00022679"/>
    </source>
</evidence>
<dbReference type="Gene3D" id="3.40.630.30">
    <property type="match status" value="1"/>
</dbReference>
<dbReference type="Proteomes" id="UP001156666">
    <property type="component" value="Unassembled WGS sequence"/>
</dbReference>
<evidence type="ECO:0000313" key="5">
    <source>
        <dbReference type="Proteomes" id="UP001156666"/>
    </source>
</evidence>
<dbReference type="InterPro" id="IPR000182">
    <property type="entry name" value="GNAT_dom"/>
</dbReference>
<dbReference type="PANTHER" id="PTHR43072">
    <property type="entry name" value="N-ACETYLTRANSFERASE"/>
    <property type="match status" value="1"/>
</dbReference>
<dbReference type="RefSeq" id="WP_235290862.1">
    <property type="nucleotide sequence ID" value="NZ_BSOH01000007.1"/>
</dbReference>
<keyword evidence="5" id="KW-1185">Reference proteome</keyword>
<feature type="domain" description="N-acetyltransferase" evidence="3">
    <location>
        <begin position="1"/>
        <end position="158"/>
    </location>
</feature>
<gene>
    <name evidence="4" type="ORF">GCM10007940_15740</name>
</gene>
<dbReference type="Pfam" id="PF00583">
    <property type="entry name" value="Acetyltransf_1"/>
    <property type="match status" value="1"/>
</dbReference>
<dbReference type="SUPFAM" id="SSF55729">
    <property type="entry name" value="Acyl-CoA N-acyltransferases (Nat)"/>
    <property type="match status" value="1"/>
</dbReference>
<dbReference type="InterPro" id="IPR016181">
    <property type="entry name" value="Acyl_CoA_acyltransferase"/>
</dbReference>
<evidence type="ECO:0000259" key="3">
    <source>
        <dbReference type="PROSITE" id="PS51186"/>
    </source>
</evidence>
<evidence type="ECO:0000313" key="4">
    <source>
        <dbReference type="EMBL" id="GLR16959.1"/>
    </source>
</evidence>
<dbReference type="EMBL" id="BSOH01000007">
    <property type="protein sequence ID" value="GLR16959.1"/>
    <property type="molecule type" value="Genomic_DNA"/>
</dbReference>
<dbReference type="CDD" id="cd04301">
    <property type="entry name" value="NAT_SF"/>
    <property type="match status" value="1"/>
</dbReference>
<comment type="caution">
    <text evidence="4">The sequence shown here is derived from an EMBL/GenBank/DDBJ whole genome shotgun (WGS) entry which is preliminary data.</text>
</comment>
<keyword evidence="2" id="KW-0012">Acyltransferase</keyword>
<dbReference type="PANTHER" id="PTHR43072:SF23">
    <property type="entry name" value="UPF0039 PROTEIN C11D3.02C"/>
    <property type="match status" value="1"/>
</dbReference>
<accession>A0AA37SPU7</accession>
<protein>
    <submittedName>
        <fullName evidence="4">N-acetyltransferase</fullName>
    </submittedName>
</protein>
<organism evidence="4 5">
    <name type="scientific">Portibacter lacus</name>
    <dbReference type="NCBI Taxonomy" id="1099794"/>
    <lineage>
        <taxon>Bacteria</taxon>
        <taxon>Pseudomonadati</taxon>
        <taxon>Bacteroidota</taxon>
        <taxon>Saprospiria</taxon>
        <taxon>Saprospirales</taxon>
        <taxon>Haliscomenobacteraceae</taxon>
        <taxon>Portibacter</taxon>
    </lineage>
</organism>